<evidence type="ECO:0000256" key="10">
    <source>
        <dbReference type="ARBA" id="ARBA00023242"/>
    </source>
</evidence>
<evidence type="ECO:0000256" key="7">
    <source>
        <dbReference type="ARBA" id="ARBA00022553"/>
    </source>
</evidence>
<evidence type="ECO:0000256" key="11">
    <source>
        <dbReference type="SAM" id="MobiDB-lite"/>
    </source>
</evidence>
<evidence type="ECO:0000256" key="6">
    <source>
        <dbReference type="ARBA" id="ARBA00022490"/>
    </source>
</evidence>
<gene>
    <name evidence="14" type="primary">LOC114324818</name>
</gene>
<dbReference type="KEGG" id="dvv:114324818"/>
<keyword evidence="7" id="KW-0597">Phosphoprotein</keyword>
<organism evidence="14">
    <name type="scientific">Diabrotica virgifera virgifera</name>
    <name type="common">western corn rootworm</name>
    <dbReference type="NCBI Taxonomy" id="50390"/>
    <lineage>
        <taxon>Eukaryota</taxon>
        <taxon>Metazoa</taxon>
        <taxon>Ecdysozoa</taxon>
        <taxon>Arthropoda</taxon>
        <taxon>Hexapoda</taxon>
        <taxon>Insecta</taxon>
        <taxon>Pterygota</taxon>
        <taxon>Neoptera</taxon>
        <taxon>Endopterygota</taxon>
        <taxon>Coleoptera</taxon>
        <taxon>Polyphaga</taxon>
        <taxon>Cucujiformia</taxon>
        <taxon>Chrysomeloidea</taxon>
        <taxon>Chrysomelidae</taxon>
        <taxon>Galerucinae</taxon>
        <taxon>Diabroticina</taxon>
        <taxon>Diabroticites</taxon>
        <taxon>Diabrotica</taxon>
    </lineage>
</organism>
<evidence type="ECO:0000313" key="12">
    <source>
        <dbReference type="EnsemblMetazoa" id="XP_028128491.1"/>
    </source>
</evidence>
<dbReference type="GeneID" id="114324818"/>
<dbReference type="GO" id="GO:0005634">
    <property type="term" value="C:nucleus"/>
    <property type="evidence" value="ECO:0007669"/>
    <property type="project" value="UniProtKB-SubCell"/>
</dbReference>
<feature type="region of interest" description="Disordered" evidence="11">
    <location>
        <begin position="41"/>
        <end position="95"/>
    </location>
</feature>
<evidence type="ECO:0000256" key="1">
    <source>
        <dbReference type="ARBA" id="ARBA00003805"/>
    </source>
</evidence>
<reference evidence="12" key="2">
    <citation type="submission" date="2025-05" db="UniProtKB">
        <authorList>
            <consortium name="EnsemblMetazoa"/>
        </authorList>
    </citation>
    <scope>IDENTIFICATION</scope>
</reference>
<name>A0A6P7EZP9_DIAVI</name>
<dbReference type="EnsemblMetazoa" id="XM_028272690.2">
    <property type="protein sequence ID" value="XP_028128491.1"/>
    <property type="gene ID" value="LOC114324818"/>
</dbReference>
<dbReference type="Proteomes" id="UP001652700">
    <property type="component" value="Unplaced"/>
</dbReference>
<dbReference type="GO" id="GO:0005819">
    <property type="term" value="C:spindle"/>
    <property type="evidence" value="ECO:0007669"/>
    <property type="project" value="UniProtKB-SubCell"/>
</dbReference>
<dbReference type="AlphaFoldDB" id="A0A6P7EZP9"/>
<evidence type="ECO:0000256" key="9">
    <source>
        <dbReference type="ARBA" id="ARBA00023212"/>
    </source>
</evidence>
<keyword evidence="10" id="KW-0539">Nucleus</keyword>
<evidence type="ECO:0000256" key="5">
    <source>
        <dbReference type="ARBA" id="ARBA00021471"/>
    </source>
</evidence>
<evidence type="ECO:0000313" key="13">
    <source>
        <dbReference type="Proteomes" id="UP001652700"/>
    </source>
</evidence>
<keyword evidence="8" id="KW-0493">Microtubule</keyword>
<dbReference type="GO" id="GO:0005874">
    <property type="term" value="C:microtubule"/>
    <property type="evidence" value="ECO:0007669"/>
    <property type="project" value="UniProtKB-KW"/>
</dbReference>
<keyword evidence="9" id="KW-0206">Cytoskeleton</keyword>
<dbReference type="InterPro" id="IPR033335">
    <property type="entry name" value="JUPITER"/>
</dbReference>
<evidence type="ECO:0000256" key="3">
    <source>
        <dbReference type="ARBA" id="ARBA00004186"/>
    </source>
</evidence>
<evidence type="ECO:0000313" key="14">
    <source>
        <dbReference type="RefSeq" id="XP_028128491.1"/>
    </source>
</evidence>
<keyword evidence="13" id="KW-1185">Reference proteome</keyword>
<dbReference type="PANTHER" id="PTHR34930:SF2">
    <property type="entry name" value="MICROTUBULE-ASSOCIATED PROTEIN JUPITER"/>
    <property type="match status" value="1"/>
</dbReference>
<dbReference type="RefSeq" id="XP_028128491.1">
    <property type="nucleotide sequence ID" value="XM_028272690.1"/>
</dbReference>
<dbReference type="PANTHER" id="PTHR34930">
    <property type="entry name" value="GEO05313P1"/>
    <property type="match status" value="1"/>
</dbReference>
<sequence length="95" mass="10326">MTSTSVNIGITGNKNSSRVLKPPGGGHTDIFGIKAASEIKIHDKQPNVQEKSNEPILDENTIIPLQDSKNKDKKDIPEPPRRVRVPPGGFSSGLW</sequence>
<keyword evidence="6" id="KW-0963">Cytoplasm</keyword>
<dbReference type="OrthoDB" id="10071234at2759"/>
<feature type="compositionally biased region" description="Polar residues" evidence="11">
    <location>
        <begin position="1"/>
        <end position="18"/>
    </location>
</feature>
<evidence type="ECO:0000256" key="8">
    <source>
        <dbReference type="ARBA" id="ARBA00022701"/>
    </source>
</evidence>
<feature type="region of interest" description="Disordered" evidence="11">
    <location>
        <begin position="1"/>
        <end position="29"/>
    </location>
</feature>
<comment type="function">
    <text evidence="1">Binds to all microtubule populations.</text>
</comment>
<protein>
    <recommendedName>
        <fullName evidence="5">Microtubule-associated protein Jupiter</fullName>
    </recommendedName>
</protein>
<evidence type="ECO:0000256" key="4">
    <source>
        <dbReference type="ARBA" id="ARBA00005344"/>
    </source>
</evidence>
<comment type="similarity">
    <text evidence="4">Belongs to the MAP Jupiter family.</text>
</comment>
<feature type="compositionally biased region" description="Basic and acidic residues" evidence="11">
    <location>
        <begin position="68"/>
        <end position="81"/>
    </location>
</feature>
<reference evidence="14" key="1">
    <citation type="submission" date="2025-04" db="UniProtKB">
        <authorList>
            <consortium name="RefSeq"/>
        </authorList>
    </citation>
    <scope>IDENTIFICATION</scope>
    <source>
        <tissue evidence="14">Whole insect</tissue>
    </source>
</reference>
<accession>A0A6P7EZP9</accession>
<dbReference type="InParanoid" id="A0A6P7EZP9"/>
<proteinExistence type="inferred from homology"/>
<comment type="subcellular location">
    <subcellularLocation>
        <location evidence="3">Cytoplasm</location>
        <location evidence="3">Cytoskeleton</location>
        <location evidence="3">Spindle</location>
    </subcellularLocation>
    <subcellularLocation>
        <location evidence="2">Nucleus</location>
    </subcellularLocation>
</comment>
<evidence type="ECO:0000256" key="2">
    <source>
        <dbReference type="ARBA" id="ARBA00004123"/>
    </source>
</evidence>